<feature type="region of interest" description="Disordered" evidence="1">
    <location>
        <begin position="1163"/>
        <end position="1185"/>
    </location>
</feature>
<comment type="caution">
    <text evidence="3">The sequence shown here is derived from an EMBL/GenBank/DDBJ whole genome shotgun (WGS) entry which is preliminary data.</text>
</comment>
<dbReference type="SUPFAM" id="SSF52087">
    <property type="entry name" value="CRAL/TRIO domain"/>
    <property type="match status" value="1"/>
</dbReference>
<feature type="region of interest" description="Disordered" evidence="1">
    <location>
        <begin position="226"/>
        <end position="253"/>
    </location>
</feature>
<keyword evidence="2" id="KW-0812">Transmembrane</keyword>
<feature type="transmembrane region" description="Helical" evidence="2">
    <location>
        <begin position="816"/>
        <end position="840"/>
    </location>
</feature>
<feature type="compositionally biased region" description="Polar residues" evidence="1">
    <location>
        <begin position="1164"/>
        <end position="1185"/>
    </location>
</feature>
<feature type="transmembrane region" description="Helical" evidence="2">
    <location>
        <begin position="1068"/>
        <end position="1088"/>
    </location>
</feature>
<dbReference type="Proteomes" id="UP000654075">
    <property type="component" value="Unassembled WGS sequence"/>
</dbReference>
<protein>
    <recommendedName>
        <fullName evidence="5">CRAL-TRIO domain-containing protein</fullName>
    </recommendedName>
</protein>
<sequence>MAGLAEQADWAHVRGYFFSASILRSLELDELSRSEGRIVKHDMIYDMAGCHGLSEVHCPAYQEKFDKDVAPIISSLSAETLGTIWVLNCPWFWERLFNTVKSLRTAQVPLKIMDKIHVVHGAGTSDPVVLQRVGAEQLSELCAVQLAEDGDAKAGTVVVSESFERLVAVRPGQRVSWDFEVLPGSTFLGTADVDFHAEAIWDPSGPQQLLPGTIRRELVIQPRKVSSGDGVQKGSFDPISSGPQDMAGCSSQGKGTRAFYSSCLTSVRRGREAGVRRRQCRGPRALEGWKPPSGCRVALFSQIRDCANVIESFVRHYAALGFFKLLQGAEETAGAPSGGARAESHESHPDTLSYADRQCSGLAAKGGGEQLTQSWVLKDSSPFCYEITAGLACNFRCFVKMGCDYGTGSGVTFSIYDGSSCVGTPTSVLDMASGLTWLEAVDFFGGNCTTEGPGLTTYMQFNKPVPSWPNCSVFGAASGAEAGYEANYVMQFYSDRDCIEKYQLSTFSTLTESRFKFWLHRGAQYCYDYIDDTPTAPNVSARARVGKNYMNFRMVCGNTDGLGNGIMLAPYMEPGCKGATGDPKMWRDQFYPMNKIAVTSLFGGECIRWGQFWVKMDSAWDSRHQQLPAEPVGDGDSEQPSRVVSVSVEEPTFEVSVRNRERFHTNVSQYVYATHQFCKSEILSQQQPISKSRLVPCHHGVGHCRGAIPCWFTLMGAFLSLSVGETVQILQQWHQYNRDETWSKRGYDIGLQSMRIDILNTVREEMRDQVTVIISSLDNLMVVATLMLSIGFGFVVEGTFPPSEKDYEYDDVQKPFLVVYAILCALSLVFPLACLMLTIAARFEVELCQQDVMGDLQKHLLKALQKDQSELLGDSSESSPLNGIRRFAASATVDGLGSFRGIHAACAAATPSFSSGPTPTLWHRQTAPGLSATPSSLTSTFVTSDSSSAKNATKSGPRGLQRGRSAPPVGQRGDKSPGTSFKDAVHSGLKRQLGTLMSADHVGHIAEDEVRLIAEGLLQKVNHYHTLYPIAQLFLWLGMLSSVLLCSVLLGLYYQANYPNTPWMWRCYSGILVACAVISCFFLVWMKFRMLREPETKIHRKNSIDTSVGASMRDFADTAVGQEKTRQKDSRCYPHMTSERGAGNLNGPQDRLRRPLLPELARRNSSSSWQRNLSPIASGTPVTAQAGSELASDSELFFESAAEELDETDKKVTASFSAPLRKSFSQDVSGDTLFVEPALIVGFVMHRVGQAERSVGLRTSNPLAMKGSHCIGRYCLGPAKITAGIEGLQMLKACTALVPIAQFHGRAGLCKDRTALLRQMQAADASVASRDRWSAGLSSVWVFLPRPLLPTPPTLLVCRPSHQSDSRPISGRRSPIGVRPDPVTKVTHQNAAQSCAREVTNIGFPPNPGQTSPIGIQPDPEFWSADLPNLNPVLSPVTRRVHSSKSRPIPLWSGESHAVLDWIIGAKLTVGMASIHQGIRISFVKVSPIRCKSSFIDQRQTCPGREDFDMRFARQPSPPDQDVQDCACLDFCEGEEEVLVPMPYQMNPFPPGFGDGAHPRVGF</sequence>
<feature type="region of interest" description="Disordered" evidence="1">
    <location>
        <begin position="1359"/>
        <end position="1382"/>
    </location>
</feature>
<feature type="transmembrane region" description="Helical" evidence="2">
    <location>
        <begin position="772"/>
        <end position="796"/>
    </location>
</feature>
<reference evidence="3" key="1">
    <citation type="submission" date="2021-02" db="EMBL/GenBank/DDBJ databases">
        <authorList>
            <person name="Dougan E. K."/>
            <person name="Rhodes N."/>
            <person name="Thang M."/>
            <person name="Chan C."/>
        </authorList>
    </citation>
    <scope>NUCLEOTIDE SEQUENCE</scope>
</reference>
<evidence type="ECO:0000313" key="3">
    <source>
        <dbReference type="EMBL" id="CAE8641140.1"/>
    </source>
</evidence>
<evidence type="ECO:0000313" key="4">
    <source>
        <dbReference type="Proteomes" id="UP000654075"/>
    </source>
</evidence>
<keyword evidence="2" id="KW-0472">Membrane</keyword>
<feature type="region of interest" description="Disordered" evidence="1">
    <location>
        <begin position="1119"/>
        <end position="1150"/>
    </location>
</feature>
<proteinExistence type="predicted"/>
<keyword evidence="2" id="KW-1133">Transmembrane helix</keyword>
<keyword evidence="4" id="KW-1185">Reference proteome</keyword>
<dbReference type="EMBL" id="CAJNNV010032825">
    <property type="protein sequence ID" value="CAE8641140.1"/>
    <property type="molecule type" value="Genomic_DNA"/>
</dbReference>
<evidence type="ECO:0008006" key="5">
    <source>
        <dbReference type="Google" id="ProtNLM"/>
    </source>
</evidence>
<evidence type="ECO:0000256" key="1">
    <source>
        <dbReference type="SAM" id="MobiDB-lite"/>
    </source>
</evidence>
<name>A0A813HUH2_POLGL</name>
<feature type="region of interest" description="Disordered" evidence="1">
    <location>
        <begin position="913"/>
        <end position="981"/>
    </location>
</feature>
<evidence type="ECO:0000256" key="2">
    <source>
        <dbReference type="SAM" id="Phobius"/>
    </source>
</evidence>
<accession>A0A813HUH2</accession>
<organism evidence="3 4">
    <name type="scientific">Polarella glacialis</name>
    <name type="common">Dinoflagellate</name>
    <dbReference type="NCBI Taxonomy" id="89957"/>
    <lineage>
        <taxon>Eukaryota</taxon>
        <taxon>Sar</taxon>
        <taxon>Alveolata</taxon>
        <taxon>Dinophyceae</taxon>
        <taxon>Suessiales</taxon>
        <taxon>Suessiaceae</taxon>
        <taxon>Polarella</taxon>
    </lineage>
</organism>
<feature type="compositionally biased region" description="Polar residues" evidence="1">
    <location>
        <begin position="932"/>
        <end position="954"/>
    </location>
</feature>
<dbReference type="Gene3D" id="3.40.525.10">
    <property type="entry name" value="CRAL-TRIO lipid binding domain"/>
    <property type="match status" value="1"/>
</dbReference>
<feature type="transmembrane region" description="Helical" evidence="2">
    <location>
        <begin position="1033"/>
        <end position="1056"/>
    </location>
</feature>
<dbReference type="InterPro" id="IPR036865">
    <property type="entry name" value="CRAL-TRIO_dom_sf"/>
</dbReference>
<feature type="compositionally biased region" description="Basic and acidic residues" evidence="1">
    <location>
        <begin position="1123"/>
        <end position="1132"/>
    </location>
</feature>
<gene>
    <name evidence="3" type="ORF">PGLA1383_LOCUS55860</name>
</gene>